<organism evidence="1 2">
    <name type="scientific">Streptomyces siderophoricus</name>
    <dbReference type="NCBI Taxonomy" id="2802281"/>
    <lineage>
        <taxon>Bacteria</taxon>
        <taxon>Bacillati</taxon>
        <taxon>Actinomycetota</taxon>
        <taxon>Actinomycetes</taxon>
        <taxon>Kitasatosporales</taxon>
        <taxon>Streptomycetaceae</taxon>
        <taxon>Streptomyces</taxon>
    </lineage>
</organism>
<evidence type="ECO:0000313" key="2">
    <source>
        <dbReference type="Proteomes" id="UP000629371"/>
    </source>
</evidence>
<sequence length="48" mass="5108">MDLTLLAELRCGHGALCAALNDGHIDTARLRRSLAALPQPKAADHRSS</sequence>
<reference evidence="1 2" key="1">
    <citation type="submission" date="2021-01" db="EMBL/GenBank/DDBJ databases">
        <title>WGS of actinomycetes isolated from Thailand.</title>
        <authorList>
            <person name="Thawai C."/>
        </authorList>
    </citation>
    <scope>NUCLEOTIDE SEQUENCE [LARGE SCALE GENOMIC DNA]</scope>
    <source>
        <strain evidence="1 2">CH9-7</strain>
    </source>
</reference>
<evidence type="ECO:0000313" key="1">
    <source>
        <dbReference type="EMBL" id="MBL1090949.1"/>
    </source>
</evidence>
<protein>
    <submittedName>
        <fullName evidence="1">Uncharacterized protein</fullName>
    </submittedName>
</protein>
<name>A0ABS1MT40_9ACTN</name>
<keyword evidence="2" id="KW-1185">Reference proteome</keyword>
<proteinExistence type="predicted"/>
<dbReference type="EMBL" id="JAERRI010000008">
    <property type="protein sequence ID" value="MBL1090949.1"/>
    <property type="molecule type" value="Genomic_DNA"/>
</dbReference>
<comment type="caution">
    <text evidence="1">The sequence shown here is derived from an EMBL/GenBank/DDBJ whole genome shotgun (WGS) entry which is preliminary data.</text>
</comment>
<gene>
    <name evidence="1" type="ORF">JK360_16340</name>
</gene>
<dbReference type="Proteomes" id="UP000629371">
    <property type="component" value="Unassembled WGS sequence"/>
</dbReference>
<accession>A0ABS1MT40</accession>